<dbReference type="RefSeq" id="WP_002584171.1">
    <property type="nucleotide sequence ID" value="NZ_AP031445.1"/>
</dbReference>
<reference evidence="4" key="3">
    <citation type="submission" date="2020-02" db="EMBL/GenBank/DDBJ databases">
        <authorList>
            <person name="Littmann E."/>
            <person name="Sorbara M."/>
        </authorList>
    </citation>
    <scope>NUCLEOTIDE SEQUENCE</scope>
    <source>
        <strain evidence="4">MSK.2.26</strain>
    </source>
</reference>
<name>A0A829W0B2_9FIRM</name>
<dbReference type="Pfam" id="PF03050">
    <property type="entry name" value="DDE_Tnp_IS66"/>
    <property type="match status" value="1"/>
</dbReference>
<dbReference type="Pfam" id="PF13817">
    <property type="entry name" value="DDE_Tnp_IS66_C"/>
    <property type="match status" value="1"/>
</dbReference>
<dbReference type="InterPro" id="IPR052344">
    <property type="entry name" value="Transposase-related"/>
</dbReference>
<evidence type="ECO:0000313" key="6">
    <source>
        <dbReference type="Proteomes" id="UP000719916"/>
    </source>
</evidence>
<dbReference type="PANTHER" id="PTHR33678">
    <property type="entry name" value="BLL1576 PROTEIN"/>
    <property type="match status" value="1"/>
</dbReference>
<dbReference type="PANTHER" id="PTHR33678:SF2">
    <property type="match status" value="1"/>
</dbReference>
<dbReference type="Proteomes" id="UP000719916">
    <property type="component" value="Unassembled WGS sequence"/>
</dbReference>
<proteinExistence type="predicted"/>
<dbReference type="AlphaFoldDB" id="A0A829W0B2"/>
<comment type="caution">
    <text evidence="3">The sequence shown here is derived from an EMBL/GenBank/DDBJ whole genome shotgun (WGS) entry which is preliminary data.</text>
</comment>
<sequence>MAVRLDEQELSNLDKQTLIKMYLGLQDSVEKLSQSIDILTEEVINLRQHRFGRSSEKGLTEAEGYFQLGFMFNETEMTVDLNPDIPEPTFEEIHPKAYKRGKKVIGKRGEELKDMPISTVSHPVCEAQLQRAFPDGNYKQLPDEVYKRLAFHPASFEVIEHHVEVYVSTDGKTFVRGERPANLLRNSIVTPSLAAGIYNVKYVNAQPIQRLVKEFGRCDVFLPEPTMCRWVNVCSDRYLKRIYDRLREKLNDYHVLHADETPVEVRKDGRPAESKSYMWVYRTGSLEAHPFVLYEYQKGRKADYPRQFLKDFSGICVTDGYEVYHSIARERKDLTIAGCWSHARRDFADVVKSAGKEKRSVQESICYKALQIIQTMFRYEQGYVDMPPEERLEQRKRNVAPLVDAFFAYLKYEQGHVAPKMKTGRAISYCINQESFLRVFLTDGAVPMTNNAAEQSIRPFTLGRKNWYLIDTIGGAKSSAIAYSIAETAKANNLKPYEYFKYLLEELPKHGEFEEPSYLDELLPWSEKLPGCCQKKLKSES</sequence>
<dbReference type="NCBIfam" id="NF033517">
    <property type="entry name" value="transpos_IS66"/>
    <property type="match status" value="1"/>
</dbReference>
<reference evidence="3 5" key="1">
    <citation type="submission" date="2019-06" db="EMBL/GenBank/DDBJ databases">
        <title>Draft genome sequence of [Clostridium] clostridioforme NBRC 113352.</title>
        <authorList>
            <person name="Miura T."/>
            <person name="Furukawa M."/>
            <person name="Shimamura M."/>
            <person name="Ohyama Y."/>
            <person name="Yamazoe A."/>
            <person name="Kawasaki H."/>
        </authorList>
    </citation>
    <scope>NUCLEOTIDE SEQUENCE [LARGE SCALE GENOMIC DNA]</scope>
    <source>
        <strain evidence="3 5">NBRC 113352</strain>
    </source>
</reference>
<feature type="domain" description="Transposase IS66 C-terminal" evidence="2">
    <location>
        <begin position="484"/>
        <end position="525"/>
    </location>
</feature>
<evidence type="ECO:0000259" key="2">
    <source>
        <dbReference type="Pfam" id="PF13817"/>
    </source>
</evidence>
<dbReference type="EMBL" id="JAAISW010000053">
    <property type="protein sequence ID" value="NSJ46082.1"/>
    <property type="molecule type" value="Genomic_DNA"/>
</dbReference>
<dbReference type="InterPro" id="IPR039552">
    <property type="entry name" value="IS66_C"/>
</dbReference>
<evidence type="ECO:0000313" key="5">
    <source>
        <dbReference type="Proteomes" id="UP000315200"/>
    </source>
</evidence>
<organism evidence="3 5">
    <name type="scientific">Enterocloster clostridioformis</name>
    <dbReference type="NCBI Taxonomy" id="1531"/>
    <lineage>
        <taxon>Bacteria</taxon>
        <taxon>Bacillati</taxon>
        <taxon>Bacillota</taxon>
        <taxon>Clostridia</taxon>
        <taxon>Lachnospirales</taxon>
        <taxon>Lachnospiraceae</taxon>
        <taxon>Enterocloster</taxon>
    </lineage>
</organism>
<gene>
    <name evidence="3" type="ORF">Ccl03g_36720</name>
    <name evidence="4" type="ORF">G5B26_21455</name>
</gene>
<dbReference type="InterPro" id="IPR004291">
    <property type="entry name" value="Transposase_IS66_central"/>
</dbReference>
<dbReference type="EMBL" id="BJLB01000001">
    <property type="protein sequence ID" value="GEA37959.1"/>
    <property type="molecule type" value="Genomic_DNA"/>
</dbReference>
<accession>A0A829W0B2</accession>
<evidence type="ECO:0000313" key="4">
    <source>
        <dbReference type="EMBL" id="NSJ46082.1"/>
    </source>
</evidence>
<evidence type="ECO:0000259" key="1">
    <source>
        <dbReference type="Pfam" id="PF03050"/>
    </source>
</evidence>
<reference evidence="4 6" key="2">
    <citation type="journal article" date="2020" name="Cell Host Microbe">
        <title>Functional and Genomic Variation between Human-Derived Isolates of Lachnospiraceae Reveals Inter- and Intra-Species Diversity.</title>
        <authorList>
            <person name="Sorbara M.T."/>
            <person name="Littmann E.R."/>
            <person name="Fontana E."/>
            <person name="Moody T.U."/>
            <person name="Kohout C.E."/>
            <person name="Gjonbalaj M."/>
            <person name="Eaton V."/>
            <person name="Seok R."/>
            <person name="Leiner I.M."/>
            <person name="Pamer E.G."/>
        </authorList>
    </citation>
    <scope>NUCLEOTIDE SEQUENCE [LARGE SCALE GENOMIC DNA]</scope>
    <source>
        <strain evidence="4 6">MSK.2.26</strain>
    </source>
</reference>
<protein>
    <submittedName>
        <fullName evidence="3 4">Transposase</fullName>
    </submittedName>
</protein>
<evidence type="ECO:0000313" key="3">
    <source>
        <dbReference type="EMBL" id="GEA37959.1"/>
    </source>
</evidence>
<dbReference type="Proteomes" id="UP000315200">
    <property type="component" value="Unassembled WGS sequence"/>
</dbReference>
<feature type="domain" description="Transposase IS66 central" evidence="1">
    <location>
        <begin position="187"/>
        <end position="477"/>
    </location>
</feature>